<gene>
    <name evidence="2" type="ORF">ACFQHK_14645</name>
</gene>
<feature type="compositionally biased region" description="Polar residues" evidence="1">
    <location>
        <begin position="9"/>
        <end position="18"/>
    </location>
</feature>
<dbReference type="InterPro" id="IPR010254">
    <property type="entry name" value="B12-dep_deHydtase_bsu"/>
</dbReference>
<organism evidence="2 3">
    <name type="scientific">Halomarina ordinaria</name>
    <dbReference type="NCBI Taxonomy" id="3033939"/>
    <lineage>
        <taxon>Archaea</taxon>
        <taxon>Methanobacteriati</taxon>
        <taxon>Methanobacteriota</taxon>
        <taxon>Stenosarchaea group</taxon>
        <taxon>Halobacteria</taxon>
        <taxon>Halobacteriales</taxon>
        <taxon>Natronomonadaceae</taxon>
        <taxon>Halomarina</taxon>
    </lineage>
</organism>
<keyword evidence="3" id="KW-1185">Reference proteome</keyword>
<sequence>MAKADTDTRQQPNRTLTLTEEGPAEKGTDTDEVVIAISPGFGTLMDHTMTDVPHADVLREMMAGIEEEGLRSRVVRINESVDLGVIGLTGAKLSGSGISIGIQTRGTTLIHQADLVPLSNLELFPQAPLLEPDTFRAIGQNAARYAKGETPSPVPVENDPMARPKYQPLAAVWHIKEMSYREDDSEPTELSVSFD</sequence>
<evidence type="ECO:0000256" key="1">
    <source>
        <dbReference type="SAM" id="MobiDB-lite"/>
    </source>
</evidence>
<accession>A0ABD5UEH6</accession>
<proteinExistence type="predicted"/>
<protein>
    <submittedName>
        <fullName evidence="2">Propanediol/glycerol family dehydratase medium subunit</fullName>
    </submittedName>
</protein>
<dbReference type="Pfam" id="PF02288">
    <property type="entry name" value="Dehydratase_MU"/>
    <property type="match status" value="1"/>
</dbReference>
<dbReference type="Proteomes" id="UP001596406">
    <property type="component" value="Unassembled WGS sequence"/>
</dbReference>
<dbReference type="InterPro" id="IPR003208">
    <property type="entry name" value="Dehydtase/Dehydtase_re"/>
</dbReference>
<dbReference type="SUPFAM" id="SSF52968">
    <property type="entry name" value="B12-dependent dehydatase associated subunit"/>
    <property type="match status" value="1"/>
</dbReference>
<name>A0ABD5UEH6_9EURY</name>
<dbReference type="EMBL" id="JBHSXM010000001">
    <property type="protein sequence ID" value="MFC6837731.1"/>
    <property type="molecule type" value="Genomic_DNA"/>
</dbReference>
<comment type="caution">
    <text evidence="2">The sequence shown here is derived from an EMBL/GenBank/DDBJ whole genome shotgun (WGS) entry which is preliminary data.</text>
</comment>
<feature type="region of interest" description="Disordered" evidence="1">
    <location>
        <begin position="1"/>
        <end position="29"/>
    </location>
</feature>
<dbReference type="Gene3D" id="3.40.50.10150">
    <property type="entry name" value="B12-dependent dehydatase associated subunit"/>
    <property type="match status" value="1"/>
</dbReference>
<dbReference type="NCBIfam" id="NF011616">
    <property type="entry name" value="PRK15042.1"/>
    <property type="match status" value="1"/>
</dbReference>
<reference evidence="2 3" key="1">
    <citation type="journal article" date="2019" name="Int. J. Syst. Evol. Microbiol.">
        <title>The Global Catalogue of Microorganisms (GCM) 10K type strain sequencing project: providing services to taxonomists for standard genome sequencing and annotation.</title>
        <authorList>
            <consortium name="The Broad Institute Genomics Platform"/>
            <consortium name="The Broad Institute Genome Sequencing Center for Infectious Disease"/>
            <person name="Wu L."/>
            <person name="Ma J."/>
        </authorList>
    </citation>
    <scope>NUCLEOTIDE SEQUENCE [LARGE SCALE GENOMIC DNA]</scope>
    <source>
        <strain evidence="2 3">PSRA2</strain>
    </source>
</reference>
<dbReference type="AlphaFoldDB" id="A0ABD5UEH6"/>
<evidence type="ECO:0000313" key="2">
    <source>
        <dbReference type="EMBL" id="MFC6837731.1"/>
    </source>
</evidence>
<evidence type="ECO:0000313" key="3">
    <source>
        <dbReference type="Proteomes" id="UP001596406"/>
    </source>
</evidence>
<dbReference type="RefSeq" id="WP_304449394.1">
    <property type="nucleotide sequence ID" value="NZ_JARRAH010000001.1"/>
</dbReference>